<dbReference type="InterPro" id="IPR036259">
    <property type="entry name" value="MFS_trans_sf"/>
</dbReference>
<organism evidence="6 7">
    <name type="scientific">Alteromonas profundi</name>
    <dbReference type="NCBI Taxonomy" id="2696062"/>
    <lineage>
        <taxon>Bacteria</taxon>
        <taxon>Pseudomonadati</taxon>
        <taxon>Pseudomonadota</taxon>
        <taxon>Gammaproteobacteria</taxon>
        <taxon>Alteromonadales</taxon>
        <taxon>Alteromonadaceae</taxon>
        <taxon>Alteromonas/Salinimonas group</taxon>
        <taxon>Alteromonas</taxon>
    </lineage>
</organism>
<name>A0A7X5LQU3_9ALTE</name>
<feature type="transmembrane region" description="Helical" evidence="4">
    <location>
        <begin position="303"/>
        <end position="320"/>
    </location>
</feature>
<dbReference type="RefSeq" id="WP_163088340.1">
    <property type="nucleotide sequence ID" value="NZ_JAAAWN010000035.1"/>
</dbReference>
<dbReference type="GO" id="GO:0022857">
    <property type="term" value="F:transmembrane transporter activity"/>
    <property type="evidence" value="ECO:0007669"/>
    <property type="project" value="InterPro"/>
</dbReference>
<evidence type="ECO:0000256" key="1">
    <source>
        <dbReference type="ARBA" id="ARBA00022692"/>
    </source>
</evidence>
<feature type="transmembrane region" description="Helical" evidence="4">
    <location>
        <begin position="51"/>
        <end position="68"/>
    </location>
</feature>
<dbReference type="EMBL" id="JAAAWN010000035">
    <property type="protein sequence ID" value="NDV93040.1"/>
    <property type="molecule type" value="Genomic_DNA"/>
</dbReference>
<comment type="caution">
    <text evidence="6">The sequence shown here is derived from an EMBL/GenBank/DDBJ whole genome shotgun (WGS) entry which is preliminary data.</text>
</comment>
<reference evidence="6 7" key="1">
    <citation type="submission" date="2020-01" db="EMBL/GenBank/DDBJ databases">
        <authorList>
            <person name="Chen J."/>
            <person name="Zhu S."/>
            <person name="Yang J."/>
        </authorList>
    </citation>
    <scope>NUCLEOTIDE SEQUENCE [LARGE SCALE GENOMIC DNA]</scope>
    <source>
        <strain evidence="6 7">345S023</strain>
    </source>
</reference>
<dbReference type="Pfam" id="PF07690">
    <property type="entry name" value="MFS_1"/>
    <property type="match status" value="1"/>
</dbReference>
<feature type="transmembrane region" description="Helical" evidence="4">
    <location>
        <begin position="280"/>
        <end position="297"/>
    </location>
</feature>
<dbReference type="AlphaFoldDB" id="A0A7X5LQU3"/>
<evidence type="ECO:0000313" key="6">
    <source>
        <dbReference type="EMBL" id="NDV93040.1"/>
    </source>
</evidence>
<keyword evidence="3 4" id="KW-0472">Membrane</keyword>
<feature type="transmembrane region" description="Helical" evidence="4">
    <location>
        <begin position="80"/>
        <end position="113"/>
    </location>
</feature>
<evidence type="ECO:0000256" key="3">
    <source>
        <dbReference type="ARBA" id="ARBA00023136"/>
    </source>
</evidence>
<evidence type="ECO:0000256" key="4">
    <source>
        <dbReference type="SAM" id="Phobius"/>
    </source>
</evidence>
<proteinExistence type="predicted"/>
<feature type="transmembrane region" description="Helical" evidence="4">
    <location>
        <begin position="222"/>
        <end position="241"/>
    </location>
</feature>
<evidence type="ECO:0000259" key="5">
    <source>
        <dbReference type="PROSITE" id="PS50850"/>
    </source>
</evidence>
<protein>
    <submittedName>
        <fullName evidence="6">MFS transporter</fullName>
    </submittedName>
</protein>
<evidence type="ECO:0000313" key="7">
    <source>
        <dbReference type="Proteomes" id="UP000470213"/>
    </source>
</evidence>
<dbReference type="PROSITE" id="PS50850">
    <property type="entry name" value="MFS"/>
    <property type="match status" value="1"/>
</dbReference>
<dbReference type="CDD" id="cd17324">
    <property type="entry name" value="MFS_NepI_like"/>
    <property type="match status" value="1"/>
</dbReference>
<dbReference type="InterPro" id="IPR011701">
    <property type="entry name" value="MFS"/>
</dbReference>
<feature type="transmembrane region" description="Helical" evidence="4">
    <location>
        <begin position="12"/>
        <end position="31"/>
    </location>
</feature>
<dbReference type="Proteomes" id="UP000470213">
    <property type="component" value="Unassembled WGS sequence"/>
</dbReference>
<dbReference type="PANTHER" id="PTHR42910:SF1">
    <property type="entry name" value="MAJOR FACILITATOR SUPERFAMILY (MFS) PROFILE DOMAIN-CONTAINING PROTEIN"/>
    <property type="match status" value="1"/>
</dbReference>
<dbReference type="SUPFAM" id="SSF103473">
    <property type="entry name" value="MFS general substrate transporter"/>
    <property type="match status" value="1"/>
</dbReference>
<sequence>MAYTSETKALSTPLLLLMAVAISATVANLYYNQPLLPAIGESFGVGDGAIGLIPSASQLGYAFAILLISPLGDTMVRRSLISYLSFVLTLALLAVCLAPNFAVLIIASFAIGLGANITQQLIPLGAALSTKQTRGKTMGTLMTGLTIGILLSRTISGSIAEYFGWRSVFFVAAVLAAIFGVMLRKSLPAHQPKLSLSYIALIGSMFSLLKKHRLLRASAFTGALWFAAFNAMWATLAIHVVDAPFFFNIQQAGMFGLVGLAGIFGAKLSGRLVDSVGPERLIAVALFLIASSFTVLAFWGDSLIGLIVGIILLDLGVFGAQIPNQVRFFSIDPDAQSRMNAVYMLGYYIAAATGSAAGVKVMSIWGWSGVTAFGFVLSAVAIAYHLFFAAKITSGEKLSRLK</sequence>
<dbReference type="InterPro" id="IPR020846">
    <property type="entry name" value="MFS_dom"/>
</dbReference>
<evidence type="ECO:0000256" key="2">
    <source>
        <dbReference type="ARBA" id="ARBA00022989"/>
    </source>
</evidence>
<dbReference type="Gene3D" id="1.20.1250.20">
    <property type="entry name" value="MFS general substrate transporter like domains"/>
    <property type="match status" value="1"/>
</dbReference>
<feature type="transmembrane region" description="Helical" evidence="4">
    <location>
        <begin position="247"/>
        <end position="268"/>
    </location>
</feature>
<feature type="transmembrane region" description="Helical" evidence="4">
    <location>
        <begin position="194"/>
        <end position="210"/>
    </location>
</feature>
<keyword evidence="2 4" id="KW-1133">Transmembrane helix</keyword>
<feature type="transmembrane region" description="Helical" evidence="4">
    <location>
        <begin position="365"/>
        <end position="390"/>
    </location>
</feature>
<keyword evidence="7" id="KW-1185">Reference proteome</keyword>
<keyword evidence="1 4" id="KW-0812">Transmembrane</keyword>
<feature type="transmembrane region" description="Helical" evidence="4">
    <location>
        <begin position="341"/>
        <end position="359"/>
    </location>
</feature>
<feature type="domain" description="Major facilitator superfamily (MFS) profile" evidence="5">
    <location>
        <begin position="12"/>
        <end position="393"/>
    </location>
</feature>
<accession>A0A7X5LQU3</accession>
<gene>
    <name evidence="6" type="ORF">GTH32_17875</name>
</gene>
<dbReference type="PANTHER" id="PTHR42910">
    <property type="entry name" value="TRANSPORTER SCO4007-RELATED"/>
    <property type="match status" value="1"/>
</dbReference>
<feature type="transmembrane region" description="Helical" evidence="4">
    <location>
        <begin position="163"/>
        <end position="182"/>
    </location>
</feature>